<gene>
    <name evidence="1" type="ORF">JI435_129960</name>
</gene>
<proteinExistence type="predicted"/>
<protein>
    <submittedName>
        <fullName evidence="1">Uncharacterized protein</fullName>
    </submittedName>
</protein>
<evidence type="ECO:0000313" key="2">
    <source>
        <dbReference type="Proteomes" id="UP000663193"/>
    </source>
</evidence>
<dbReference type="AlphaFoldDB" id="A0A7U2I8D3"/>
<sequence length="293" mass="31731">MDSTAMYSAPAPAPKTLTYTTAVLKGHKLLALMHSPIPAPGSGQFVPGDLEKHGYGLLRYGCDETIDTLSQMLREMGTDVCVRAEEDNGKGGDNIDMMHFLQRAVEINGVHIPSMHANFGSVMNIRAGMIVATNNHAPRVLPGTENPPPLPILRHWSDVAFLQWCLLPSLGLSIPPLNYVLRAGIENQDTIAVISSVLGYSAVVYSINDGPQVRMAWPGRTIPMDNLDAVALLGTPNGSGVAWLLAQHKAELGHRVVKRVSIFFTVDDGGLEKPNLLFWIEGVVRPNSVLSKI</sequence>
<dbReference type="Proteomes" id="UP000663193">
    <property type="component" value="Chromosome 16"/>
</dbReference>
<name>A0A7U2I8D3_PHANO</name>
<dbReference type="KEGG" id="pno:SNOG_12996"/>
<keyword evidence="2" id="KW-1185">Reference proteome</keyword>
<reference evidence="2" key="1">
    <citation type="journal article" date="2021" name="BMC Genomics">
        <title>Chromosome-level genome assembly and manually-curated proteome of model necrotroph Parastagonospora nodorum Sn15 reveals a genome-wide trove of candidate effector homologs, and redundancy of virulence-related functions within an accessory chromosome.</title>
        <authorList>
            <person name="Bertazzoni S."/>
            <person name="Jones D.A.B."/>
            <person name="Phan H.T."/>
            <person name="Tan K.-C."/>
            <person name="Hane J.K."/>
        </authorList>
    </citation>
    <scope>NUCLEOTIDE SEQUENCE [LARGE SCALE GENOMIC DNA]</scope>
    <source>
        <strain evidence="2">SN15 / ATCC MYA-4574 / FGSC 10173)</strain>
    </source>
</reference>
<accession>A0A7U2I8D3</accession>
<dbReference type="VEuPathDB" id="FungiDB:JI435_129960"/>
<dbReference type="EMBL" id="CP069038">
    <property type="protein sequence ID" value="QRD04263.1"/>
    <property type="molecule type" value="Genomic_DNA"/>
</dbReference>
<organism evidence="1 2">
    <name type="scientific">Phaeosphaeria nodorum (strain SN15 / ATCC MYA-4574 / FGSC 10173)</name>
    <name type="common">Glume blotch fungus</name>
    <name type="synonym">Parastagonospora nodorum</name>
    <dbReference type="NCBI Taxonomy" id="321614"/>
    <lineage>
        <taxon>Eukaryota</taxon>
        <taxon>Fungi</taxon>
        <taxon>Dikarya</taxon>
        <taxon>Ascomycota</taxon>
        <taxon>Pezizomycotina</taxon>
        <taxon>Dothideomycetes</taxon>
        <taxon>Pleosporomycetidae</taxon>
        <taxon>Pleosporales</taxon>
        <taxon>Pleosporineae</taxon>
        <taxon>Phaeosphaeriaceae</taxon>
        <taxon>Parastagonospora</taxon>
    </lineage>
</organism>
<dbReference type="RefSeq" id="XP_001803210.1">
    <property type="nucleotide sequence ID" value="XM_001803158.1"/>
</dbReference>
<dbReference type="OMA" id="TWAKFNT"/>
<dbReference type="OrthoDB" id="5337308at2759"/>
<evidence type="ECO:0000313" key="1">
    <source>
        <dbReference type="EMBL" id="QRD04263.1"/>
    </source>
</evidence>